<dbReference type="Gramene" id="HORVU.MOREX.r2.5HG0349450.1">
    <property type="protein sequence ID" value="HORVU.MOREX.r2.5HG0349450.1.CDS.1"/>
    <property type="gene ID" value="HORVU.MOREX.r2.5HG0349450"/>
</dbReference>
<name>A0A8I7B7W9_HORVV</name>
<reference evidence="2" key="1">
    <citation type="journal article" date="2012" name="Nature">
        <title>A physical, genetic and functional sequence assembly of the barley genome.</title>
        <authorList>
            <consortium name="The International Barley Genome Sequencing Consortium"/>
            <person name="Mayer K.F."/>
            <person name="Waugh R."/>
            <person name="Brown J.W."/>
            <person name="Schulman A."/>
            <person name="Langridge P."/>
            <person name="Platzer M."/>
            <person name="Fincher G.B."/>
            <person name="Muehlbauer G.J."/>
            <person name="Sato K."/>
            <person name="Close T.J."/>
            <person name="Wise R.P."/>
            <person name="Stein N."/>
        </authorList>
    </citation>
    <scope>NUCLEOTIDE SEQUENCE [LARGE SCALE GENOMIC DNA]</scope>
    <source>
        <strain evidence="2">cv. Morex</strain>
    </source>
</reference>
<organism evidence="1 2">
    <name type="scientific">Hordeum vulgare subsp. vulgare</name>
    <name type="common">Domesticated barley</name>
    <dbReference type="NCBI Taxonomy" id="112509"/>
    <lineage>
        <taxon>Eukaryota</taxon>
        <taxon>Viridiplantae</taxon>
        <taxon>Streptophyta</taxon>
        <taxon>Embryophyta</taxon>
        <taxon>Tracheophyta</taxon>
        <taxon>Spermatophyta</taxon>
        <taxon>Magnoliopsida</taxon>
        <taxon>Liliopsida</taxon>
        <taxon>Poales</taxon>
        <taxon>Poaceae</taxon>
        <taxon>BOP clade</taxon>
        <taxon>Pooideae</taxon>
        <taxon>Triticodae</taxon>
        <taxon>Triticeae</taxon>
        <taxon>Hordeinae</taxon>
        <taxon>Hordeum</taxon>
    </lineage>
</organism>
<reference evidence="1" key="2">
    <citation type="submission" date="2020-10" db="EMBL/GenBank/DDBJ databases">
        <authorList>
            <person name="Scholz U."/>
            <person name="Mascher M."/>
            <person name="Fiebig A."/>
        </authorList>
    </citation>
    <scope>NUCLEOTIDE SEQUENCE [LARGE SCALE GENOMIC DNA]</scope>
    <source>
        <strain evidence="1">cv. Morex</strain>
    </source>
</reference>
<dbReference type="AlphaFoldDB" id="A0A8I7B7W9"/>
<dbReference type="EnsemblPlants" id="HORVU.MOREX.r3.5HG0419870.1">
    <property type="protein sequence ID" value="HORVU.MOREX.r3.5HG0419870.1.CDS1"/>
    <property type="gene ID" value="HORVU.MOREX.r3.5HG0419870"/>
</dbReference>
<keyword evidence="2" id="KW-1185">Reference proteome</keyword>
<evidence type="ECO:0000313" key="1">
    <source>
        <dbReference type="EnsemblPlants" id="HORVU.MOREX.r3.5HG0419870.1.CDS1"/>
    </source>
</evidence>
<sequence length="80" mass="9029">MEATSAVLERARRLRTRKAAIGSAPSRRRARSRRWSSAMVRRWNLEAPMVSLVWMEETGGALLVLGATLYRHGRLGPCHV</sequence>
<proteinExistence type="predicted"/>
<evidence type="ECO:0000313" key="2">
    <source>
        <dbReference type="Proteomes" id="UP000011116"/>
    </source>
</evidence>
<reference evidence="1" key="3">
    <citation type="submission" date="2022-01" db="UniProtKB">
        <authorList>
            <consortium name="EnsemblPlants"/>
        </authorList>
    </citation>
    <scope>IDENTIFICATION</scope>
    <source>
        <strain evidence="1">subsp. vulgare</strain>
    </source>
</reference>
<protein>
    <submittedName>
        <fullName evidence="1">Uncharacterized protein</fullName>
    </submittedName>
</protein>
<dbReference type="Gramene" id="HORVU.MOREX.r3.5HG0419870.1">
    <property type="protein sequence ID" value="HORVU.MOREX.r3.5HG0419870.1.CDS1"/>
    <property type="gene ID" value="HORVU.MOREX.r3.5HG0419870"/>
</dbReference>
<dbReference type="Proteomes" id="UP000011116">
    <property type="component" value="Chromosome 5H"/>
</dbReference>
<accession>A0A8I7B7W9</accession>